<feature type="coiled-coil region" evidence="5">
    <location>
        <begin position="514"/>
        <end position="564"/>
    </location>
</feature>
<dbReference type="SUPFAM" id="SSF46785">
    <property type="entry name" value="Winged helix' DNA-binding domain"/>
    <property type="match status" value="1"/>
</dbReference>
<sequence>MAAHRRRPQTTKLANVQEVTVATKMMEATAAKDLIEDHLPPLGLVYTVLICSGTMFVLCMRDFLATGRSIGGSWDEAMMAFTKSMDWFDDSKGWKSQQGGLSAIRQATTDANNMGGFFVRKMAGAAGLAVHLQKILPLLVHPKGAQWTMGHFRPLLSTAVITNLGIATLYAVYLGELQASGAKEMTYCILAILVIEAIVMAFYLTTAKPLKQGPSISMTEGKTPSSVPSRIVTRTIMIVSASMAVISGRDLLFPGFIFEFIPRDDIYLEWTNAFLHSPPKGSPESLHRSMEAPLYVGDKFISQLMGLHVLVACIYKAVSAAGIRYGSDGGGLIKAKIIWRGQFFGDGIILFTFRLFASAASTASLDFRWHVMAIAYETFILAVMTEGPFGPAADIGVGFSDVALLVASVTGFCCLAVGVYAIVLVRLKSRADMQKSEGEDGYDEQLANADAATLNRAQRRARARATMKMQRRIAPIVPGQRDNIQAIGAVGEEGEGESIRHLSRKERQKAAKLVEKDERRLFEEERRKQHLELQDATKRLKEEKEILDERRRDEEKIAKNAVEEEQRNRIEDEWLTFLTCSERKETVNEWVREIKASRSVALDIIAKDFGVSQTVVKNRIQELIEERRVAGIISNDGRFIHLSDNELHKIAARLRKLGSFSMKDIAAMRKAVASE</sequence>
<accession>B7FY45</accession>
<dbReference type="GeneID" id="7200630"/>
<feature type="transmembrane region" description="Helical" evidence="6">
    <location>
        <begin position="337"/>
        <end position="357"/>
    </location>
</feature>
<dbReference type="HOGENOM" id="CLU_407416_0_0_1"/>
<dbReference type="eggNOG" id="ENOG502SM0V">
    <property type="taxonomic scope" value="Eukaryota"/>
</dbReference>
<dbReference type="OrthoDB" id="36142at2759"/>
<evidence type="ECO:0000313" key="8">
    <source>
        <dbReference type="Proteomes" id="UP000000759"/>
    </source>
</evidence>
<keyword evidence="3 6" id="KW-1133">Transmembrane helix</keyword>
<keyword evidence="4 6" id="KW-0472">Membrane</keyword>
<organism evidence="7 8">
    <name type="scientific">Phaeodactylum tricornutum (strain CCAP 1055/1)</name>
    <dbReference type="NCBI Taxonomy" id="556484"/>
    <lineage>
        <taxon>Eukaryota</taxon>
        <taxon>Sar</taxon>
        <taxon>Stramenopiles</taxon>
        <taxon>Ochrophyta</taxon>
        <taxon>Bacillariophyta</taxon>
        <taxon>Bacillariophyceae</taxon>
        <taxon>Bacillariophycidae</taxon>
        <taxon>Naviculales</taxon>
        <taxon>Phaeodactylaceae</taxon>
        <taxon>Phaeodactylum</taxon>
    </lineage>
</organism>
<gene>
    <name evidence="7" type="ORF">PHATRDRAFT_45570</name>
</gene>
<keyword evidence="8" id="KW-1185">Reference proteome</keyword>
<dbReference type="Gene3D" id="1.10.10.10">
    <property type="entry name" value="Winged helix-like DNA-binding domain superfamily/Winged helix DNA-binding domain"/>
    <property type="match status" value="1"/>
</dbReference>
<dbReference type="KEGG" id="pti:PHATRDRAFT_45570"/>
<dbReference type="InterPro" id="IPR036388">
    <property type="entry name" value="WH-like_DNA-bd_sf"/>
</dbReference>
<feature type="transmembrane region" description="Helical" evidence="6">
    <location>
        <begin position="185"/>
        <end position="204"/>
    </location>
</feature>
<dbReference type="PaxDb" id="2850-Phatr45570"/>
<dbReference type="SMART" id="SM01128">
    <property type="entry name" value="DDRGK"/>
    <property type="match status" value="1"/>
</dbReference>
<evidence type="ECO:0000256" key="1">
    <source>
        <dbReference type="ARBA" id="ARBA00004167"/>
    </source>
</evidence>
<comment type="subcellular location">
    <subcellularLocation>
        <location evidence="1">Membrane</location>
        <topology evidence="1">Single-pass membrane protein</topology>
    </subcellularLocation>
</comment>
<feature type="transmembrane region" description="Helical" evidence="6">
    <location>
        <begin position="42"/>
        <end position="60"/>
    </location>
</feature>
<dbReference type="RefSeq" id="XP_002179871.1">
    <property type="nucleotide sequence ID" value="XM_002179835.1"/>
</dbReference>
<dbReference type="Pfam" id="PF09756">
    <property type="entry name" value="DDRGK"/>
    <property type="match status" value="1"/>
</dbReference>
<reference evidence="8" key="2">
    <citation type="submission" date="2008-08" db="EMBL/GenBank/DDBJ databases">
        <authorList>
            <consortium name="Diatom Consortium"/>
            <person name="Grigoriev I."/>
            <person name="Grimwood J."/>
            <person name="Kuo A."/>
            <person name="Otillar R.P."/>
            <person name="Salamov A."/>
            <person name="Detter J.C."/>
            <person name="Lindquist E."/>
            <person name="Shapiro H."/>
            <person name="Lucas S."/>
            <person name="Glavina del Rio T."/>
            <person name="Pitluck S."/>
            <person name="Rokhsar D."/>
            <person name="Bowler C."/>
        </authorList>
    </citation>
    <scope>GENOME REANNOTATION</scope>
    <source>
        <strain evidence="8">CCAP 1055/1</strain>
    </source>
</reference>
<protein>
    <recommendedName>
        <fullName evidence="9">DDRGK domain-containing protein 1</fullName>
    </recommendedName>
</protein>
<evidence type="ECO:0000256" key="4">
    <source>
        <dbReference type="ARBA" id="ARBA00023136"/>
    </source>
</evidence>
<keyword evidence="2 6" id="KW-0812">Transmembrane</keyword>
<name>B7FY45_PHATC</name>
<evidence type="ECO:0000256" key="6">
    <source>
        <dbReference type="SAM" id="Phobius"/>
    </source>
</evidence>
<dbReference type="InterPro" id="IPR019153">
    <property type="entry name" value="DDRGK_dom-contain"/>
</dbReference>
<proteinExistence type="predicted"/>
<feature type="transmembrane region" description="Helical" evidence="6">
    <location>
        <begin position="402"/>
        <end position="425"/>
    </location>
</feature>
<evidence type="ECO:0000256" key="2">
    <source>
        <dbReference type="ARBA" id="ARBA00022692"/>
    </source>
</evidence>
<evidence type="ECO:0000313" key="7">
    <source>
        <dbReference type="EMBL" id="EEC48857.1"/>
    </source>
</evidence>
<dbReference type="STRING" id="556484.B7FY45"/>
<keyword evidence="5" id="KW-0175">Coiled coil</keyword>
<dbReference type="EMBL" id="CM000610">
    <property type="protein sequence ID" value="EEC48857.1"/>
    <property type="molecule type" value="Genomic_DNA"/>
</dbReference>
<dbReference type="InterPro" id="IPR036390">
    <property type="entry name" value="WH_DNA-bd_sf"/>
</dbReference>
<evidence type="ECO:0000256" key="5">
    <source>
        <dbReference type="SAM" id="Coils"/>
    </source>
</evidence>
<feature type="transmembrane region" description="Helical" evidence="6">
    <location>
        <begin position="304"/>
        <end position="325"/>
    </location>
</feature>
<evidence type="ECO:0000256" key="3">
    <source>
        <dbReference type="ARBA" id="ARBA00022989"/>
    </source>
</evidence>
<dbReference type="Proteomes" id="UP000000759">
    <property type="component" value="Chromosome 7"/>
</dbReference>
<dbReference type="GO" id="GO:0016020">
    <property type="term" value="C:membrane"/>
    <property type="evidence" value="ECO:0007669"/>
    <property type="project" value="UniProtKB-SubCell"/>
</dbReference>
<evidence type="ECO:0008006" key="9">
    <source>
        <dbReference type="Google" id="ProtNLM"/>
    </source>
</evidence>
<feature type="transmembrane region" description="Helical" evidence="6">
    <location>
        <begin position="155"/>
        <end position="173"/>
    </location>
</feature>
<reference evidence="7 8" key="1">
    <citation type="journal article" date="2008" name="Nature">
        <title>The Phaeodactylum genome reveals the evolutionary history of diatom genomes.</title>
        <authorList>
            <person name="Bowler C."/>
            <person name="Allen A.E."/>
            <person name="Badger J.H."/>
            <person name="Grimwood J."/>
            <person name="Jabbari K."/>
            <person name="Kuo A."/>
            <person name="Maheswari U."/>
            <person name="Martens C."/>
            <person name="Maumus F."/>
            <person name="Otillar R.P."/>
            <person name="Rayko E."/>
            <person name="Salamov A."/>
            <person name="Vandepoele K."/>
            <person name="Beszteri B."/>
            <person name="Gruber A."/>
            <person name="Heijde M."/>
            <person name="Katinka M."/>
            <person name="Mock T."/>
            <person name="Valentin K."/>
            <person name="Verret F."/>
            <person name="Berges J.A."/>
            <person name="Brownlee C."/>
            <person name="Cadoret J.P."/>
            <person name="Chiovitti A."/>
            <person name="Choi C.J."/>
            <person name="Coesel S."/>
            <person name="De Martino A."/>
            <person name="Detter J.C."/>
            <person name="Durkin C."/>
            <person name="Falciatore A."/>
            <person name="Fournet J."/>
            <person name="Haruta M."/>
            <person name="Huysman M.J."/>
            <person name="Jenkins B.D."/>
            <person name="Jiroutova K."/>
            <person name="Jorgensen R.E."/>
            <person name="Joubert Y."/>
            <person name="Kaplan A."/>
            <person name="Kroger N."/>
            <person name="Kroth P.G."/>
            <person name="La Roche J."/>
            <person name="Lindquist E."/>
            <person name="Lommer M."/>
            <person name="Martin-Jezequel V."/>
            <person name="Lopez P.J."/>
            <person name="Lucas S."/>
            <person name="Mangogna M."/>
            <person name="McGinnis K."/>
            <person name="Medlin L.K."/>
            <person name="Montsant A."/>
            <person name="Oudot-Le Secq M.P."/>
            <person name="Napoli C."/>
            <person name="Obornik M."/>
            <person name="Parker M.S."/>
            <person name="Petit J.L."/>
            <person name="Porcel B.M."/>
            <person name="Poulsen N."/>
            <person name="Robison M."/>
            <person name="Rychlewski L."/>
            <person name="Rynearson T.A."/>
            <person name="Schmutz J."/>
            <person name="Shapiro H."/>
            <person name="Siaut M."/>
            <person name="Stanley M."/>
            <person name="Sussman M.R."/>
            <person name="Taylor A.R."/>
            <person name="Vardi A."/>
            <person name="von Dassow P."/>
            <person name="Vyverman W."/>
            <person name="Willis A."/>
            <person name="Wyrwicz L.S."/>
            <person name="Rokhsar D.S."/>
            <person name="Weissenbach J."/>
            <person name="Armbrust E.V."/>
            <person name="Green B.R."/>
            <person name="Van de Peer Y."/>
            <person name="Grigoriev I.V."/>
        </authorList>
    </citation>
    <scope>NUCLEOTIDE SEQUENCE [LARGE SCALE GENOMIC DNA]</scope>
    <source>
        <strain evidence="7 8">CCAP 1055/1</strain>
    </source>
</reference>
<dbReference type="InParanoid" id="B7FY45"/>
<dbReference type="AlphaFoldDB" id="B7FY45"/>